<dbReference type="SUPFAM" id="SSF56808">
    <property type="entry name" value="Ribosomal protein L1"/>
    <property type="match status" value="1"/>
</dbReference>
<sequence length="365" mass="38899">MVASPLVASDVTKAVKALLAYRSKQGRGLDLDADFLTVQIGLKQAPITPSPKPRLVALPHPLKDASELSCCLIVKAADKPWLKALAVDGEAPGPKVKLTKLDGTRAANRARREETTRAPGSGVETDAGKLVDKVLAFDKLRSSYKQYKDKRELRDRFDVFLADDRVAPMLGKLLGSTFFGRKKQPIVVKVTRPESLAAQIRKATACAHVVLKEGTCVAANLAHTDMSADECVANVVAGVNAVVGDLVPKKWNNVLSVSLKLPESAALPLYNADPTAGAGLPDAPPAATAPAKRADTPAAPAKKPAKKGRARRRAPAKRATTRSPPPRRRRPRSPRPRRGRRRGARGEARAVPQGGEKAAVLGRAA</sequence>
<dbReference type="EMBL" id="JBBJCI010000356">
    <property type="protein sequence ID" value="KAK7233745.1"/>
    <property type="molecule type" value="Genomic_DNA"/>
</dbReference>
<keyword evidence="3" id="KW-1185">Reference proteome</keyword>
<feature type="region of interest" description="Disordered" evidence="1">
    <location>
        <begin position="278"/>
        <end position="365"/>
    </location>
</feature>
<dbReference type="PANTHER" id="PTHR23105">
    <property type="entry name" value="RIBOSOMAL PROTEIN L7AE FAMILY MEMBER"/>
    <property type="match status" value="1"/>
</dbReference>
<evidence type="ECO:0000256" key="1">
    <source>
        <dbReference type="SAM" id="MobiDB-lite"/>
    </source>
</evidence>
<feature type="compositionally biased region" description="Low complexity" evidence="1">
    <location>
        <begin position="278"/>
        <end position="302"/>
    </location>
</feature>
<accession>A0ABR1FMZ8</accession>
<dbReference type="Gene3D" id="3.40.50.790">
    <property type="match status" value="1"/>
</dbReference>
<dbReference type="InterPro" id="IPR023674">
    <property type="entry name" value="Ribosomal_uL1-like"/>
</dbReference>
<dbReference type="InterPro" id="IPR016095">
    <property type="entry name" value="Ribosomal_uL1_3-a/b-sand"/>
</dbReference>
<evidence type="ECO:0000313" key="2">
    <source>
        <dbReference type="EMBL" id="KAK7233745.1"/>
    </source>
</evidence>
<dbReference type="CDD" id="cd00403">
    <property type="entry name" value="Ribosomal_L1"/>
    <property type="match status" value="1"/>
</dbReference>
<name>A0ABR1FMZ8_AURAN</name>
<dbReference type="Proteomes" id="UP001363151">
    <property type="component" value="Unassembled WGS sequence"/>
</dbReference>
<dbReference type="InterPro" id="IPR050257">
    <property type="entry name" value="eL8/uL1-like"/>
</dbReference>
<dbReference type="InterPro" id="IPR028364">
    <property type="entry name" value="Ribosomal_uL1/biogenesis"/>
</dbReference>
<reference evidence="2 3" key="1">
    <citation type="submission" date="2024-03" db="EMBL/GenBank/DDBJ databases">
        <title>Aureococcus anophagefferens CCMP1851 and Kratosvirus quantuckense: Draft genome of a second virus-susceptible host strain in the model system.</title>
        <authorList>
            <person name="Chase E."/>
            <person name="Truchon A.R."/>
            <person name="Schepens W."/>
            <person name="Wilhelm S.W."/>
        </authorList>
    </citation>
    <scope>NUCLEOTIDE SEQUENCE [LARGE SCALE GENOMIC DNA]</scope>
    <source>
        <strain evidence="2 3">CCMP1851</strain>
    </source>
</reference>
<feature type="compositionally biased region" description="Basic residues" evidence="1">
    <location>
        <begin position="303"/>
        <end position="343"/>
    </location>
</feature>
<proteinExistence type="predicted"/>
<dbReference type="Pfam" id="PF00687">
    <property type="entry name" value="Ribosomal_L1"/>
    <property type="match status" value="1"/>
</dbReference>
<comment type="caution">
    <text evidence="2">The sequence shown here is derived from an EMBL/GenBank/DDBJ whole genome shotgun (WGS) entry which is preliminary data.</text>
</comment>
<evidence type="ECO:0000313" key="3">
    <source>
        <dbReference type="Proteomes" id="UP001363151"/>
    </source>
</evidence>
<gene>
    <name evidence="2" type="primary">RSL1D1</name>
    <name evidence="2" type="ORF">SO694_00101092</name>
</gene>
<protein>
    <submittedName>
        <fullName evidence="2">Ribosomal L1 domain-containing protein</fullName>
    </submittedName>
</protein>
<organism evidence="2 3">
    <name type="scientific">Aureococcus anophagefferens</name>
    <name type="common">Harmful bloom alga</name>
    <dbReference type="NCBI Taxonomy" id="44056"/>
    <lineage>
        <taxon>Eukaryota</taxon>
        <taxon>Sar</taxon>
        <taxon>Stramenopiles</taxon>
        <taxon>Ochrophyta</taxon>
        <taxon>Pelagophyceae</taxon>
        <taxon>Pelagomonadales</taxon>
        <taxon>Pelagomonadaceae</taxon>
        <taxon>Aureococcus</taxon>
    </lineage>
</organism>